<dbReference type="Gene3D" id="1.10.10.500">
    <property type="entry name" value="Homeo-prospero domain"/>
    <property type="match status" value="1"/>
</dbReference>
<keyword evidence="7" id="KW-0175">Coiled coil</keyword>
<gene>
    <name evidence="10" type="ORF">MAR_000156</name>
</gene>
<keyword evidence="6" id="KW-0539">Nucleus</keyword>
<dbReference type="Proteomes" id="UP001164746">
    <property type="component" value="Chromosome 11"/>
</dbReference>
<keyword evidence="2" id="KW-0805">Transcription regulation</keyword>
<accession>A0ABY7F815</accession>
<dbReference type="PANTHER" id="PTHR12198">
    <property type="entry name" value="HOMEOBOX PROTEIN PROSPERO/PROX-1/CEH-26"/>
    <property type="match status" value="1"/>
</dbReference>
<protein>
    <submittedName>
        <fullName evidence="10">PROS-like protein</fullName>
    </submittedName>
</protein>
<evidence type="ECO:0000256" key="4">
    <source>
        <dbReference type="ARBA" id="ARBA00023155"/>
    </source>
</evidence>
<dbReference type="InterPro" id="IPR039350">
    <property type="entry name" value="Prospero_homeodomain"/>
</dbReference>
<evidence type="ECO:0000256" key="2">
    <source>
        <dbReference type="ARBA" id="ARBA00023015"/>
    </source>
</evidence>
<dbReference type="PROSITE" id="PS51818">
    <property type="entry name" value="HOMEO_PROSPERO"/>
    <property type="match status" value="1"/>
</dbReference>
<feature type="domain" description="Prospero" evidence="9">
    <location>
        <begin position="558"/>
        <end position="716"/>
    </location>
</feature>
<evidence type="ECO:0000256" key="5">
    <source>
        <dbReference type="ARBA" id="ARBA00023163"/>
    </source>
</evidence>
<dbReference type="InterPro" id="IPR037131">
    <property type="entry name" value="Homeo_prospero_dom_sf"/>
</dbReference>
<dbReference type="SUPFAM" id="SSF46689">
    <property type="entry name" value="Homeodomain-like"/>
    <property type="match status" value="1"/>
</dbReference>
<feature type="compositionally biased region" description="Basic and acidic residues" evidence="8">
    <location>
        <begin position="56"/>
        <end position="67"/>
    </location>
</feature>
<name>A0ABY7F815_MYAAR</name>
<evidence type="ECO:0000256" key="8">
    <source>
        <dbReference type="SAM" id="MobiDB-lite"/>
    </source>
</evidence>
<dbReference type="InterPro" id="IPR023082">
    <property type="entry name" value="Homeo_prospero_dom"/>
</dbReference>
<sequence length="718" mass="81787">MVNIDHTSQSPAILREILQNREALPHDPVTLKPRMPEHTKTMMSVHESSLSVNELNSDRMSRSDRGSDSGSDEESSFLDQSRVDETEVDDGKSDLDENQSNGGTSGEEGKDAKRARVDNLMTAMPHPSPFDIEAMYGMAEGRRKRKQSLPQQLEQAAKMRRLEGHQYEEDMWNLRHQLSAVQNYFRHFDDNIPKPMNGFGGMENIQRLHQVYFANLSAARRAEELQKEQQQQQTAQAKAAILGAFEKRVASEHDRYNIAEHVRETVNANKGLSQGVAELNDKELNELITCLKSKIEDAVSATVDSELSKFFSNRNKQKDMLNELNKTEFSRNGDMKPNDQEKKTTDHSLNHILQMPDNKSNPFNNNNIFRLPERQSAFELPKLSGGLTDIPRPAFPPHPPLGYPPLSFYLPTSLHPPSMYSCPIVSPEQTEALSLVVNTPKKKRTKVTDTRLSPRAARALLHENGSLGTVFDHERVLNSSFGQMNPSCLPTSVAVPNPSLQQSELMNYYKEQRMCGSPADHERTSPGSASPSDTGYGYMKSDFYGDNDVFDAHGKQITDTLTPMHLRKAKLMFFYVRYPSSAILKVYFPDVQFNKNNTAQLVKWFSNFREFYYIQMEKYARQAIAEGCKHSEELAVTTDSELYRILNLHYNRNNQIEVPENFRLAIQNTLREFFLAVVANKDSEPSWKKPIYKVIARMDDSIPEFFKSPNWMDQLGDA</sequence>
<keyword evidence="3" id="KW-0238">DNA-binding</keyword>
<evidence type="ECO:0000256" key="3">
    <source>
        <dbReference type="ARBA" id="ARBA00023125"/>
    </source>
</evidence>
<evidence type="ECO:0000259" key="9">
    <source>
        <dbReference type="PROSITE" id="PS51818"/>
    </source>
</evidence>
<dbReference type="PANTHER" id="PTHR12198:SF0">
    <property type="entry name" value="HOMEOBOX PROTEIN PROSPERO"/>
    <property type="match status" value="1"/>
</dbReference>
<evidence type="ECO:0000256" key="1">
    <source>
        <dbReference type="ARBA" id="ARBA00004123"/>
    </source>
</evidence>
<dbReference type="EMBL" id="CP111022">
    <property type="protein sequence ID" value="WAR18318.1"/>
    <property type="molecule type" value="Genomic_DNA"/>
</dbReference>
<keyword evidence="5" id="KW-0804">Transcription</keyword>
<feature type="coiled-coil region" evidence="7">
    <location>
        <begin position="213"/>
        <end position="240"/>
    </location>
</feature>
<evidence type="ECO:0000313" key="10">
    <source>
        <dbReference type="EMBL" id="WAR18318.1"/>
    </source>
</evidence>
<feature type="region of interest" description="Disordered" evidence="8">
    <location>
        <begin position="24"/>
        <end position="112"/>
    </location>
</feature>
<organism evidence="10 11">
    <name type="scientific">Mya arenaria</name>
    <name type="common">Soft-shell clam</name>
    <dbReference type="NCBI Taxonomy" id="6604"/>
    <lineage>
        <taxon>Eukaryota</taxon>
        <taxon>Metazoa</taxon>
        <taxon>Spiralia</taxon>
        <taxon>Lophotrochozoa</taxon>
        <taxon>Mollusca</taxon>
        <taxon>Bivalvia</taxon>
        <taxon>Autobranchia</taxon>
        <taxon>Heteroconchia</taxon>
        <taxon>Euheterodonta</taxon>
        <taxon>Imparidentia</taxon>
        <taxon>Neoheterodontei</taxon>
        <taxon>Myida</taxon>
        <taxon>Myoidea</taxon>
        <taxon>Myidae</taxon>
        <taxon>Mya</taxon>
    </lineage>
</organism>
<evidence type="ECO:0000313" key="11">
    <source>
        <dbReference type="Proteomes" id="UP001164746"/>
    </source>
</evidence>
<keyword evidence="4" id="KW-0371">Homeobox</keyword>
<feature type="compositionally biased region" description="Basic and acidic residues" evidence="8">
    <location>
        <begin position="81"/>
        <end position="95"/>
    </location>
</feature>
<evidence type="ECO:0000256" key="6">
    <source>
        <dbReference type="ARBA" id="ARBA00023242"/>
    </source>
</evidence>
<evidence type="ECO:0000256" key="7">
    <source>
        <dbReference type="SAM" id="Coils"/>
    </source>
</evidence>
<dbReference type="Pfam" id="PF05044">
    <property type="entry name" value="HPD"/>
    <property type="match status" value="1"/>
</dbReference>
<comment type="subcellular location">
    <subcellularLocation>
        <location evidence="1">Nucleus</location>
    </subcellularLocation>
</comment>
<dbReference type="InterPro" id="IPR009057">
    <property type="entry name" value="Homeodomain-like_sf"/>
</dbReference>
<keyword evidence="11" id="KW-1185">Reference proteome</keyword>
<reference evidence="10" key="1">
    <citation type="submission" date="2022-11" db="EMBL/GenBank/DDBJ databases">
        <title>Centuries of genome instability and evolution in soft-shell clam transmissible cancer (bioRxiv).</title>
        <authorList>
            <person name="Hart S.F.M."/>
            <person name="Yonemitsu M.A."/>
            <person name="Giersch R.M."/>
            <person name="Beal B.F."/>
            <person name="Arriagada G."/>
            <person name="Davis B.W."/>
            <person name="Ostrander E.A."/>
            <person name="Goff S.P."/>
            <person name="Metzger M.J."/>
        </authorList>
    </citation>
    <scope>NUCLEOTIDE SEQUENCE</scope>
    <source>
        <strain evidence="10">MELC-2E11</strain>
        <tissue evidence="10">Siphon/mantle</tissue>
    </source>
</reference>
<proteinExistence type="predicted"/>
<feature type="compositionally biased region" description="Polar residues" evidence="8">
    <location>
        <begin position="46"/>
        <end position="55"/>
    </location>
</feature>